<feature type="region of interest" description="Disordered" evidence="1">
    <location>
        <begin position="1"/>
        <end position="103"/>
    </location>
</feature>
<dbReference type="Proteomes" id="UP000250140">
    <property type="component" value="Unassembled WGS sequence"/>
</dbReference>
<evidence type="ECO:0000313" key="2">
    <source>
        <dbReference type="EMBL" id="OCL11813.1"/>
    </source>
</evidence>
<feature type="compositionally biased region" description="Low complexity" evidence="1">
    <location>
        <begin position="65"/>
        <end position="78"/>
    </location>
</feature>
<dbReference type="EMBL" id="KV748984">
    <property type="protein sequence ID" value="OCL11813.1"/>
    <property type="molecule type" value="Genomic_DNA"/>
</dbReference>
<sequence>MTDSAMDTQPLFDKTPQTSTRAINDPDAPRKAPKHGNLVFQSRHPPQNITPGRKPPAASSPAADRQLSSLPRSQQLRSVWPSKPRSRGKSLDEHARPRPEPITIDAAGDLTLLVGTASSPRGQKRLLVSSHALRRVSPVWRAMLSPSGGWWQLKSAAAAKQLTLANDNNNDDDDDDDVEALVVVLNVAHVRFRDLPSVLGFRQLVQLARVCGGYETVAAVRPFLPDWTKPFEHAVLQPGYEEWLYVAWTFGFAQAFAAIARHLILHATVDDEGRCVNPAGKLLDGQFPPGILNNILEVRYKVICSILRRCYSLVDAMIEGNTCRFSAMSSPSQSTAEWERADEASKCTHLMHGSMVRQLKLLDLWPPLPNASTIRQSVFQFANNLKNLQIITWARPRASWTVEEDMEHDRCSVGKVLARQIEVILENMPSAVSQEHISHMKVQASK</sequence>
<keyword evidence="3" id="KW-1185">Reference proteome</keyword>
<proteinExistence type="predicted"/>
<evidence type="ECO:0008006" key="4">
    <source>
        <dbReference type="Google" id="ProtNLM"/>
    </source>
</evidence>
<name>A0A8E2F7N8_9PEZI</name>
<feature type="compositionally biased region" description="Basic and acidic residues" evidence="1">
    <location>
        <begin position="89"/>
        <end position="99"/>
    </location>
</feature>
<organism evidence="2 3">
    <name type="scientific">Glonium stellatum</name>
    <dbReference type="NCBI Taxonomy" id="574774"/>
    <lineage>
        <taxon>Eukaryota</taxon>
        <taxon>Fungi</taxon>
        <taxon>Dikarya</taxon>
        <taxon>Ascomycota</taxon>
        <taxon>Pezizomycotina</taxon>
        <taxon>Dothideomycetes</taxon>
        <taxon>Pleosporomycetidae</taxon>
        <taxon>Gloniales</taxon>
        <taxon>Gloniaceae</taxon>
        <taxon>Glonium</taxon>
    </lineage>
</organism>
<accession>A0A8E2F7N8</accession>
<evidence type="ECO:0000313" key="3">
    <source>
        <dbReference type="Proteomes" id="UP000250140"/>
    </source>
</evidence>
<dbReference type="AlphaFoldDB" id="A0A8E2F7N8"/>
<gene>
    <name evidence="2" type="ORF">AOQ84DRAFT_228733</name>
</gene>
<protein>
    <recommendedName>
        <fullName evidence="4">BTB domain-containing protein</fullName>
    </recommendedName>
</protein>
<reference evidence="2 3" key="1">
    <citation type="journal article" date="2016" name="Nat. Commun.">
        <title>Ectomycorrhizal ecology is imprinted in the genome of the dominant symbiotic fungus Cenococcum geophilum.</title>
        <authorList>
            <consortium name="DOE Joint Genome Institute"/>
            <person name="Peter M."/>
            <person name="Kohler A."/>
            <person name="Ohm R.A."/>
            <person name="Kuo A."/>
            <person name="Krutzmann J."/>
            <person name="Morin E."/>
            <person name="Arend M."/>
            <person name="Barry K.W."/>
            <person name="Binder M."/>
            <person name="Choi C."/>
            <person name="Clum A."/>
            <person name="Copeland A."/>
            <person name="Grisel N."/>
            <person name="Haridas S."/>
            <person name="Kipfer T."/>
            <person name="LaButti K."/>
            <person name="Lindquist E."/>
            <person name="Lipzen A."/>
            <person name="Maire R."/>
            <person name="Meier B."/>
            <person name="Mihaltcheva S."/>
            <person name="Molinier V."/>
            <person name="Murat C."/>
            <person name="Poggeler S."/>
            <person name="Quandt C.A."/>
            <person name="Sperisen C."/>
            <person name="Tritt A."/>
            <person name="Tisserant E."/>
            <person name="Crous P.W."/>
            <person name="Henrissat B."/>
            <person name="Nehls U."/>
            <person name="Egli S."/>
            <person name="Spatafora J.W."/>
            <person name="Grigoriev I.V."/>
            <person name="Martin F.M."/>
        </authorList>
    </citation>
    <scope>NUCLEOTIDE SEQUENCE [LARGE SCALE GENOMIC DNA]</scope>
    <source>
        <strain evidence="2 3">CBS 207.34</strain>
    </source>
</reference>
<evidence type="ECO:0000256" key="1">
    <source>
        <dbReference type="SAM" id="MobiDB-lite"/>
    </source>
</evidence>
<dbReference type="OrthoDB" id="5275938at2759"/>